<dbReference type="Pfam" id="PF12900">
    <property type="entry name" value="Pyridox_ox_2"/>
    <property type="match status" value="1"/>
</dbReference>
<dbReference type="PANTHER" id="PTHR34071:SF2">
    <property type="entry name" value="FLAVIN-NUCLEOTIDE-BINDING PROTEIN"/>
    <property type="match status" value="1"/>
</dbReference>
<evidence type="ECO:0008006" key="2">
    <source>
        <dbReference type="Google" id="ProtNLM"/>
    </source>
</evidence>
<protein>
    <recommendedName>
        <fullName evidence="2">Pyridoxamine 5'-phosphate oxidase-related, FMN-binding</fullName>
    </recommendedName>
</protein>
<dbReference type="SUPFAM" id="SSF50475">
    <property type="entry name" value="FMN-binding split barrel"/>
    <property type="match status" value="1"/>
</dbReference>
<sequence length="156" mass="17722">MRRSDKKLDDREVVESLLIEEKIGRIGTCGPNGPMIKPVNFLYLNGDIYFHSSYEGEKMEHIKADPRVVFEIERDCRYLPAKNAPCEASFAYSCVIIRGRAELVEKPEEKIKIFTALMSKYQPEGGYGRFNEKMVKKTAVVKIVVESISGKTSPVK</sequence>
<dbReference type="InterPro" id="IPR012349">
    <property type="entry name" value="Split_barrel_FMN-bd"/>
</dbReference>
<dbReference type="PANTHER" id="PTHR34071">
    <property type="entry name" value="5-NITROIMIDAZOLE ANTIBIOTICS RESISTANCE PROTEIN, NIMA-FAMILY-RELATED PROTEIN-RELATED"/>
    <property type="match status" value="1"/>
</dbReference>
<dbReference type="EMBL" id="UOGA01000193">
    <property type="protein sequence ID" value="VAX21018.1"/>
    <property type="molecule type" value="Genomic_DNA"/>
</dbReference>
<dbReference type="AlphaFoldDB" id="A0A3B1CAR9"/>
<gene>
    <name evidence="1" type="ORF">MNBD_NITROSPINAE04-2221</name>
</gene>
<accession>A0A3B1CAR9</accession>
<dbReference type="Gene3D" id="2.30.110.10">
    <property type="entry name" value="Electron Transport, Fmn-binding Protein, Chain A"/>
    <property type="match status" value="1"/>
</dbReference>
<reference evidence="1" key="1">
    <citation type="submission" date="2018-06" db="EMBL/GenBank/DDBJ databases">
        <authorList>
            <person name="Zhirakovskaya E."/>
        </authorList>
    </citation>
    <scope>NUCLEOTIDE SEQUENCE</scope>
</reference>
<name>A0A3B1CAR9_9ZZZZ</name>
<dbReference type="InterPro" id="IPR024747">
    <property type="entry name" value="Pyridox_Oxase-rel"/>
</dbReference>
<organism evidence="1">
    <name type="scientific">hydrothermal vent metagenome</name>
    <dbReference type="NCBI Taxonomy" id="652676"/>
    <lineage>
        <taxon>unclassified sequences</taxon>
        <taxon>metagenomes</taxon>
        <taxon>ecological metagenomes</taxon>
    </lineage>
</organism>
<evidence type="ECO:0000313" key="1">
    <source>
        <dbReference type="EMBL" id="VAX21018.1"/>
    </source>
</evidence>
<proteinExistence type="predicted"/>